<dbReference type="EMBL" id="CP020809">
    <property type="protein sequence ID" value="ART71585.1"/>
    <property type="molecule type" value="Genomic_DNA"/>
</dbReference>
<accession>A0A1Y0C9C4</accession>
<dbReference type="AlphaFoldDB" id="A0A1Y0C9C4"/>
<dbReference type="KEGG" id="mdx:BTO20_26260"/>
<gene>
    <name evidence="1" type="ORF">BTO20_26260</name>
</gene>
<sequence length="59" mass="6043">MHDDATITAISAAAYRTPIDGPQSDGALEWDATTNFVVAAQAGGRNGTGWTSVPPRPSA</sequence>
<reference evidence="1 2" key="1">
    <citation type="submission" date="2017-04" db="EMBL/GenBank/DDBJ databases">
        <title>Whole Genome Sequence of 1,4-Dioxane Degrading Bacterium Mycobacterium dioxanotrophicus PH-06.</title>
        <authorList>
            <person name="He Y."/>
        </authorList>
    </citation>
    <scope>NUCLEOTIDE SEQUENCE [LARGE SCALE GENOMIC DNA]</scope>
    <source>
        <strain evidence="1 2">PH-06</strain>
    </source>
</reference>
<evidence type="ECO:0000313" key="1">
    <source>
        <dbReference type="EMBL" id="ART71585.1"/>
    </source>
</evidence>
<evidence type="ECO:0000313" key="2">
    <source>
        <dbReference type="Proteomes" id="UP000195331"/>
    </source>
</evidence>
<dbReference type="Proteomes" id="UP000195331">
    <property type="component" value="Chromosome"/>
</dbReference>
<keyword evidence="2" id="KW-1185">Reference proteome</keyword>
<protein>
    <submittedName>
        <fullName evidence="1">Uncharacterized protein</fullName>
    </submittedName>
</protein>
<name>A0A1Y0C9C4_9MYCO</name>
<organism evidence="1 2">
    <name type="scientific">Mycobacterium dioxanotrophicus</name>
    <dbReference type="NCBI Taxonomy" id="482462"/>
    <lineage>
        <taxon>Bacteria</taxon>
        <taxon>Bacillati</taxon>
        <taxon>Actinomycetota</taxon>
        <taxon>Actinomycetes</taxon>
        <taxon>Mycobacteriales</taxon>
        <taxon>Mycobacteriaceae</taxon>
        <taxon>Mycobacterium</taxon>
    </lineage>
</organism>
<proteinExistence type="predicted"/>